<dbReference type="InterPro" id="IPR011701">
    <property type="entry name" value="MFS"/>
</dbReference>
<comment type="function">
    <text evidence="10">Responsible for the transport of sucrose into the cell, with the concomitant uptake of protons (symport system). May also transport other glucosides.</text>
</comment>
<dbReference type="GO" id="GO:0005886">
    <property type="term" value="C:plasma membrane"/>
    <property type="evidence" value="ECO:0007669"/>
    <property type="project" value="InterPro"/>
</dbReference>
<organism evidence="19 21">
    <name type="scientific">Vanilla planifolia</name>
    <name type="common">Vanilla</name>
    <dbReference type="NCBI Taxonomy" id="51239"/>
    <lineage>
        <taxon>Eukaryota</taxon>
        <taxon>Viridiplantae</taxon>
        <taxon>Streptophyta</taxon>
        <taxon>Embryophyta</taxon>
        <taxon>Tracheophyta</taxon>
        <taxon>Spermatophyta</taxon>
        <taxon>Magnoliopsida</taxon>
        <taxon>Liliopsida</taxon>
        <taxon>Asparagales</taxon>
        <taxon>Orchidaceae</taxon>
        <taxon>Vanilloideae</taxon>
        <taxon>Vanilleae</taxon>
        <taxon>Vanilla</taxon>
    </lineage>
</organism>
<feature type="transmembrane region" description="Helical" evidence="17">
    <location>
        <begin position="94"/>
        <end position="115"/>
    </location>
</feature>
<evidence type="ECO:0000256" key="17">
    <source>
        <dbReference type="SAM" id="Phobius"/>
    </source>
</evidence>
<gene>
    <name evidence="19" type="ORF">HPP92_024674</name>
    <name evidence="18" type="ORF">HPP92_024968</name>
</gene>
<keyword evidence="8 17" id="KW-1133">Transmembrane helix</keyword>
<feature type="transmembrane region" description="Helical" evidence="17">
    <location>
        <begin position="215"/>
        <end position="238"/>
    </location>
</feature>
<evidence type="ECO:0000256" key="10">
    <source>
        <dbReference type="ARBA" id="ARBA00059619"/>
    </source>
</evidence>
<dbReference type="GO" id="GO:0008506">
    <property type="term" value="F:sucrose:proton symporter activity"/>
    <property type="evidence" value="ECO:0007669"/>
    <property type="project" value="TreeGrafter"/>
</dbReference>
<keyword evidence="5" id="KW-0762">Sugar transport</keyword>
<feature type="transmembrane region" description="Helical" evidence="17">
    <location>
        <begin position="463"/>
        <end position="484"/>
    </location>
</feature>
<comment type="caution">
    <text evidence="19">The sequence shown here is derived from an EMBL/GenBank/DDBJ whole genome shotgun (WGS) entry which is preliminary data.</text>
</comment>
<dbReference type="GO" id="GO:0005985">
    <property type="term" value="P:sucrose metabolic process"/>
    <property type="evidence" value="ECO:0007669"/>
    <property type="project" value="UniProtKB-UniPathway"/>
</dbReference>
<sequence length="536" mass="57144">MTNVPEEAMRSPSSVDRSRPQSSLSSAAAGLIASGRGHGQRSRPPPPPPLPPQAPIRGPRVPLRLLLKVTSVACGVQFGWALQLSLLTPYVQELGIPHSMASFVWLCGPISGLVVQPLIGHMSDRCANRMGRRRPFILGGAGVIALSVILIGHAADLGHWLGDPADAVVRSRAIAIFVVGFWLLDVGNNTIQGPCRALLADLTGKDHRRTRVANAYYSLFMALGSVLGYAAGSMSSWFEILPFTLTSACNTNCANLKSVFLVDVVLLALTTYISISSVKEIPLSSRTSLNSDEETPAQEAFFWELLGAFRYVTLPVWIILIVTTFNWIGWFPFTQFDTDWMGREIYRGDPNKGQRYHDGVRMGAFGLMLNSILLGFTSVMLEKLCRKLGSGLVWGVSCILLSFCLGAMLIITAVSKHMKFSSEGLPPTGIVIASLVVFTILGAPLAVTYSLPYALISARAEALGLGQGLGMGVLNLAIVIPQMVVSLGSGPLDQLFGGGNSPAFAVGAASAFLGGLVAIIAIPRSQTGKIKGPSTR</sequence>
<dbReference type="Gene3D" id="1.20.1250.20">
    <property type="entry name" value="MFS general substrate transporter like domains"/>
    <property type="match status" value="1"/>
</dbReference>
<evidence type="ECO:0000256" key="1">
    <source>
        <dbReference type="ARBA" id="ARBA00004141"/>
    </source>
</evidence>
<dbReference type="Proteomes" id="UP000636800">
    <property type="component" value="Chromosome 13"/>
</dbReference>
<evidence type="ECO:0000313" key="18">
    <source>
        <dbReference type="EMBL" id="KAG0455676.1"/>
    </source>
</evidence>
<comment type="similarity">
    <text evidence="3">Belongs to the glycoside-pentoside-hexuronide (GPH) cation symporter transporter (TC 2.A.2.4) family.</text>
</comment>
<dbReference type="InterPro" id="IPR005989">
    <property type="entry name" value="Suc_symporter_pln"/>
</dbReference>
<evidence type="ECO:0000256" key="14">
    <source>
        <dbReference type="ARBA" id="ARBA00079532"/>
    </source>
</evidence>
<feature type="transmembrane region" description="Helical" evidence="17">
    <location>
        <begin position="65"/>
        <end position="82"/>
    </location>
</feature>
<feature type="transmembrane region" description="Helical" evidence="17">
    <location>
        <begin position="167"/>
        <end position="184"/>
    </location>
</feature>
<name>A0A835PR67_VANPL</name>
<protein>
    <recommendedName>
        <fullName evidence="11">Sucrose transport protein SUT2</fullName>
    </recommendedName>
    <alternativeName>
        <fullName evidence="13">SUC4-like protein</fullName>
    </alternativeName>
    <alternativeName>
        <fullName evidence="14">Sucrose permease 2</fullName>
    </alternativeName>
    <alternativeName>
        <fullName evidence="12">Sucrose transporter 2</fullName>
    </alternativeName>
    <alternativeName>
        <fullName evidence="15">Sucrose-proton symporter 2</fullName>
    </alternativeName>
</protein>
<keyword evidence="4" id="KW-0813">Transport</keyword>
<feature type="compositionally biased region" description="Pro residues" evidence="16">
    <location>
        <begin position="43"/>
        <end position="54"/>
    </location>
</feature>
<comment type="subcellular location">
    <subcellularLocation>
        <location evidence="1">Membrane</location>
        <topology evidence="1">Multi-pass membrane protein</topology>
    </subcellularLocation>
</comment>
<feature type="transmembrane region" description="Helical" evidence="17">
    <location>
        <begin position="258"/>
        <end position="278"/>
    </location>
</feature>
<evidence type="ECO:0000256" key="2">
    <source>
        <dbReference type="ARBA" id="ARBA00004914"/>
    </source>
</evidence>
<dbReference type="SUPFAM" id="SSF103473">
    <property type="entry name" value="MFS general substrate transporter"/>
    <property type="match status" value="1"/>
</dbReference>
<dbReference type="EMBL" id="JADCNM010000013">
    <property type="protein sequence ID" value="KAG0456886.1"/>
    <property type="molecule type" value="Genomic_DNA"/>
</dbReference>
<dbReference type="Proteomes" id="UP000639772">
    <property type="component" value="Chromosome 13"/>
</dbReference>
<evidence type="ECO:0000313" key="20">
    <source>
        <dbReference type="Proteomes" id="UP000636800"/>
    </source>
</evidence>
<evidence type="ECO:0000256" key="4">
    <source>
        <dbReference type="ARBA" id="ARBA00022448"/>
    </source>
</evidence>
<dbReference type="NCBIfam" id="TIGR01301">
    <property type="entry name" value="GPH_sucrose"/>
    <property type="match status" value="1"/>
</dbReference>
<dbReference type="AlphaFoldDB" id="A0A835PR67"/>
<reference evidence="20 21" key="1">
    <citation type="journal article" date="2020" name="Nat. Food">
        <title>A phased Vanilla planifolia genome enables genetic improvement of flavour and production.</title>
        <authorList>
            <person name="Hasing T."/>
            <person name="Tang H."/>
            <person name="Brym M."/>
            <person name="Khazi F."/>
            <person name="Huang T."/>
            <person name="Chambers A.H."/>
        </authorList>
    </citation>
    <scope>NUCLEOTIDE SEQUENCE [LARGE SCALE GENOMIC DNA]</scope>
    <source>
        <tissue evidence="19">Leaf</tissue>
    </source>
</reference>
<accession>A0A835PR67</accession>
<feature type="transmembrane region" description="Helical" evidence="17">
    <location>
        <begin position="136"/>
        <end position="155"/>
    </location>
</feature>
<evidence type="ECO:0000256" key="12">
    <source>
        <dbReference type="ARBA" id="ARBA00075901"/>
    </source>
</evidence>
<comment type="pathway">
    <text evidence="2">Glycan biosynthesis; sucrose metabolism.</text>
</comment>
<dbReference type="PANTHER" id="PTHR19432:SF90">
    <property type="entry name" value="SUCROSE TRANSPORT PROTEIN SUC4"/>
    <property type="match status" value="1"/>
</dbReference>
<feature type="region of interest" description="Disordered" evidence="16">
    <location>
        <begin position="1"/>
        <end position="55"/>
    </location>
</feature>
<feature type="transmembrane region" description="Helical" evidence="17">
    <location>
        <begin position="393"/>
        <end position="415"/>
    </location>
</feature>
<dbReference type="FunFam" id="1.20.1250.20:FF:000174">
    <property type="entry name" value="Sucrose transport protein"/>
    <property type="match status" value="1"/>
</dbReference>
<dbReference type="UniPathway" id="UPA00238"/>
<evidence type="ECO:0000256" key="5">
    <source>
        <dbReference type="ARBA" id="ARBA00022597"/>
    </source>
</evidence>
<evidence type="ECO:0000256" key="3">
    <source>
        <dbReference type="ARBA" id="ARBA00007134"/>
    </source>
</evidence>
<feature type="transmembrane region" description="Helical" evidence="17">
    <location>
        <begin position="427"/>
        <end position="451"/>
    </location>
</feature>
<evidence type="ECO:0000313" key="21">
    <source>
        <dbReference type="Proteomes" id="UP000639772"/>
    </source>
</evidence>
<dbReference type="Pfam" id="PF07690">
    <property type="entry name" value="MFS_1"/>
    <property type="match status" value="1"/>
</dbReference>
<evidence type="ECO:0000256" key="16">
    <source>
        <dbReference type="SAM" id="MobiDB-lite"/>
    </source>
</evidence>
<evidence type="ECO:0000256" key="13">
    <source>
        <dbReference type="ARBA" id="ARBA00076567"/>
    </source>
</evidence>
<proteinExistence type="inferred from homology"/>
<evidence type="ECO:0000256" key="8">
    <source>
        <dbReference type="ARBA" id="ARBA00022989"/>
    </source>
</evidence>
<evidence type="ECO:0000256" key="9">
    <source>
        <dbReference type="ARBA" id="ARBA00023136"/>
    </source>
</evidence>
<keyword evidence="20" id="KW-1185">Reference proteome</keyword>
<dbReference type="PANTHER" id="PTHR19432">
    <property type="entry name" value="SUGAR TRANSPORTER"/>
    <property type="match status" value="1"/>
</dbReference>
<dbReference type="EMBL" id="JADCNL010000013">
    <property type="protein sequence ID" value="KAG0455676.1"/>
    <property type="molecule type" value="Genomic_DNA"/>
</dbReference>
<dbReference type="CDD" id="cd17313">
    <property type="entry name" value="MFS_SLC45_SUC"/>
    <property type="match status" value="1"/>
</dbReference>
<evidence type="ECO:0000256" key="11">
    <source>
        <dbReference type="ARBA" id="ARBA00073629"/>
    </source>
</evidence>
<evidence type="ECO:0000256" key="7">
    <source>
        <dbReference type="ARBA" id="ARBA00022847"/>
    </source>
</evidence>
<evidence type="ECO:0000256" key="15">
    <source>
        <dbReference type="ARBA" id="ARBA00080887"/>
    </source>
</evidence>
<dbReference type="OrthoDB" id="28755at2759"/>
<dbReference type="InterPro" id="IPR036259">
    <property type="entry name" value="MFS_trans_sf"/>
</dbReference>
<feature type="transmembrane region" description="Helical" evidence="17">
    <location>
        <begin position="504"/>
        <end position="522"/>
    </location>
</feature>
<evidence type="ECO:0000313" key="19">
    <source>
        <dbReference type="EMBL" id="KAG0456886.1"/>
    </source>
</evidence>
<dbReference type="GO" id="GO:0005773">
    <property type="term" value="C:vacuole"/>
    <property type="evidence" value="ECO:0007669"/>
    <property type="project" value="TreeGrafter"/>
</dbReference>
<feature type="compositionally biased region" description="Low complexity" evidence="16">
    <location>
        <begin position="22"/>
        <end position="35"/>
    </location>
</feature>
<keyword evidence="7" id="KW-0769">Symport</keyword>
<evidence type="ECO:0000256" key="6">
    <source>
        <dbReference type="ARBA" id="ARBA00022692"/>
    </source>
</evidence>
<feature type="transmembrane region" description="Helical" evidence="17">
    <location>
        <begin position="311"/>
        <end position="333"/>
    </location>
</feature>
<keyword evidence="6 17" id="KW-0812">Transmembrane</keyword>
<feature type="transmembrane region" description="Helical" evidence="17">
    <location>
        <begin position="362"/>
        <end position="381"/>
    </location>
</feature>
<keyword evidence="9 17" id="KW-0472">Membrane</keyword>